<dbReference type="Proteomes" id="UP000285092">
    <property type="component" value="Unassembled WGS sequence"/>
</dbReference>
<gene>
    <name evidence="2" type="ORF">D2V04_07630</name>
</gene>
<feature type="transmembrane region" description="Helical" evidence="1">
    <location>
        <begin position="69"/>
        <end position="90"/>
    </location>
</feature>
<feature type="transmembrane region" description="Helical" evidence="1">
    <location>
        <begin position="121"/>
        <end position="140"/>
    </location>
</feature>
<protein>
    <submittedName>
        <fullName evidence="2">Uncharacterized protein</fullName>
    </submittedName>
</protein>
<keyword evidence="1" id="KW-0812">Transmembrane</keyword>
<dbReference type="EMBL" id="QXFK01000015">
    <property type="protein sequence ID" value="RIV78666.1"/>
    <property type="molecule type" value="Genomic_DNA"/>
</dbReference>
<feature type="transmembrane region" description="Helical" evidence="1">
    <location>
        <begin position="96"/>
        <end position="114"/>
    </location>
</feature>
<name>A0A418NIC6_9SPHN</name>
<evidence type="ECO:0000256" key="1">
    <source>
        <dbReference type="SAM" id="Phobius"/>
    </source>
</evidence>
<accession>A0A418NIC6</accession>
<dbReference type="AlphaFoldDB" id="A0A418NIC6"/>
<comment type="caution">
    <text evidence="2">The sequence shown here is derived from an EMBL/GenBank/DDBJ whole genome shotgun (WGS) entry which is preliminary data.</text>
</comment>
<keyword evidence="3" id="KW-1185">Reference proteome</keyword>
<organism evidence="2 3">
    <name type="scientific">Pelagerythrobacter aerophilus</name>
    <dbReference type="NCBI Taxonomy" id="2306995"/>
    <lineage>
        <taxon>Bacteria</taxon>
        <taxon>Pseudomonadati</taxon>
        <taxon>Pseudomonadota</taxon>
        <taxon>Alphaproteobacteria</taxon>
        <taxon>Sphingomonadales</taxon>
        <taxon>Erythrobacteraceae</taxon>
        <taxon>Pelagerythrobacter</taxon>
    </lineage>
</organism>
<proteinExistence type="predicted"/>
<feature type="transmembrane region" description="Helical" evidence="1">
    <location>
        <begin position="9"/>
        <end position="28"/>
    </location>
</feature>
<feature type="transmembrane region" description="Helical" evidence="1">
    <location>
        <begin position="34"/>
        <end position="57"/>
    </location>
</feature>
<reference evidence="2 3" key="1">
    <citation type="submission" date="2018-08" db="EMBL/GenBank/DDBJ databases">
        <title>Altererythrobacter sp.Ery1 and Ery12, the genome sequencing of novel strains in genus Alterythrobacter.</title>
        <authorList>
            <person name="Cheng H."/>
            <person name="Wu Y.-H."/>
            <person name="Fang C."/>
            <person name="Xu X.-W."/>
        </authorList>
    </citation>
    <scope>NUCLEOTIDE SEQUENCE [LARGE SCALE GENOMIC DNA]</scope>
    <source>
        <strain evidence="2 3">Ery1</strain>
    </source>
</reference>
<keyword evidence="1" id="KW-1133">Transmembrane helix</keyword>
<keyword evidence="1" id="KW-0472">Membrane</keyword>
<evidence type="ECO:0000313" key="2">
    <source>
        <dbReference type="EMBL" id="RIV78666.1"/>
    </source>
</evidence>
<sequence length="170" mass="17841">MQPANAIRIGAWSIAGLVLCAPLVAMQFTSEVDWTAFDFIVVAIVLGTIGLMAEFLFRRSASLAYRAGAGLALGAILFTIWANLAVGIAGNEADPFNLLYFALLAFVVLAAVLVRFRALSLALVSIGAVAGLALLGVIAASRGYAIWPQTIVLMLPWIAAAACFRQAQTA</sequence>
<feature type="transmembrane region" description="Helical" evidence="1">
    <location>
        <begin position="146"/>
        <end position="164"/>
    </location>
</feature>
<evidence type="ECO:0000313" key="3">
    <source>
        <dbReference type="Proteomes" id="UP000285092"/>
    </source>
</evidence>